<dbReference type="AlphaFoldDB" id="A0AAF5Q3H0"/>
<name>A0AAF5Q3H0_WUCBA</name>
<reference evidence="2" key="1">
    <citation type="submission" date="2015-03" db="EMBL/GenBank/DDBJ databases">
        <title>Wuchereria bancrofti Genome Sequencing Papua New Guinea Strain.</title>
        <authorList>
            <person name="Small S.T."/>
            <person name="Serre D."/>
            <person name="Zimmerman P.A."/>
        </authorList>
    </citation>
    <scope>NUCLEOTIDE SEQUENCE [LARGE SCALE GENOMIC DNA]</scope>
    <source>
        <strain evidence="2">pt0022</strain>
    </source>
</reference>
<reference evidence="2" key="2">
    <citation type="journal article" date="2016" name="Mol. Ecol.">
        <title>Population genomics of the filarial nematode parasite Wuchereria bancrofti from mosquitoes.</title>
        <authorList>
            <person name="Small S.T."/>
            <person name="Reimer L.J."/>
            <person name="Tisch D.J."/>
            <person name="King C.L."/>
            <person name="Christensen B.M."/>
            <person name="Siba P.M."/>
            <person name="Kazura J.W."/>
            <person name="Serre D."/>
            <person name="Zimmerman P.A."/>
        </authorList>
    </citation>
    <scope>NUCLEOTIDE SEQUENCE</scope>
    <source>
        <strain evidence="2">pt0022</strain>
    </source>
</reference>
<protein>
    <submittedName>
        <fullName evidence="3">Uncharacterized protein</fullName>
    </submittedName>
</protein>
<accession>A0AAF5Q3H0</accession>
<sequence length="241" mass="28895">MKSIIWSHLLVSVILWISRTVDAVLLRKKHELFVDDVPCYICAAEWKLQSGGRKIVTELAKLIEDEDKCEATVVREVKNTLIMMQPESWQNTAIDGFTLKRDTEEFLNENQNSLSLEQFRKKLTILSSRWEKYRMQQDFNKWTTLRHWLRLPALRLRLQILEKDLKNEKQSRRFRRLLHRVKQVQNILQSVRKKLQDVYAIFHREGKSMYSEMVLRKRFAAAVDHKLLQSKYQYSPSKYNL</sequence>
<evidence type="ECO:0000313" key="2">
    <source>
        <dbReference type="Proteomes" id="UP000093561"/>
    </source>
</evidence>
<organism evidence="2 3">
    <name type="scientific">Wuchereria bancrofti</name>
    <dbReference type="NCBI Taxonomy" id="6293"/>
    <lineage>
        <taxon>Eukaryota</taxon>
        <taxon>Metazoa</taxon>
        <taxon>Ecdysozoa</taxon>
        <taxon>Nematoda</taxon>
        <taxon>Chromadorea</taxon>
        <taxon>Rhabditida</taxon>
        <taxon>Spirurina</taxon>
        <taxon>Spiruromorpha</taxon>
        <taxon>Filarioidea</taxon>
        <taxon>Onchocercidae</taxon>
        <taxon>Wuchereria</taxon>
    </lineage>
</organism>
<feature type="signal peptide" evidence="1">
    <location>
        <begin position="1"/>
        <end position="23"/>
    </location>
</feature>
<dbReference type="Proteomes" id="UP000093561">
    <property type="component" value="Unassembled WGS sequence"/>
</dbReference>
<evidence type="ECO:0000313" key="3">
    <source>
        <dbReference type="WBParaSite" id="mrna-Wban_09483"/>
    </source>
</evidence>
<keyword evidence="1" id="KW-0732">Signal</keyword>
<feature type="chain" id="PRO_5042245291" evidence="1">
    <location>
        <begin position="24"/>
        <end position="241"/>
    </location>
</feature>
<evidence type="ECO:0000256" key="1">
    <source>
        <dbReference type="SAM" id="SignalP"/>
    </source>
</evidence>
<dbReference type="WBParaSite" id="mrna-Wban_09483">
    <property type="protein sequence ID" value="mrna-Wban_09483"/>
    <property type="gene ID" value="Wban_09483"/>
</dbReference>
<proteinExistence type="predicted"/>
<reference evidence="3" key="3">
    <citation type="submission" date="2024-02" db="UniProtKB">
        <authorList>
            <consortium name="WormBaseParasite"/>
        </authorList>
    </citation>
    <scope>IDENTIFICATION</scope>
    <source>
        <strain evidence="3">pt0022</strain>
    </source>
</reference>